<protein>
    <submittedName>
        <fullName evidence="5">Phosphatidylinositol 3-and 4-kinase family protein</fullName>
    </submittedName>
</protein>
<keyword evidence="6" id="KW-1185">Reference proteome</keyword>
<dbReference type="GO" id="GO:0043491">
    <property type="term" value="P:phosphatidylinositol 3-kinase/protein kinase B signal transduction"/>
    <property type="evidence" value="ECO:0007669"/>
    <property type="project" value="TreeGrafter"/>
</dbReference>
<feature type="domain" description="PIK helical" evidence="4">
    <location>
        <begin position="1"/>
        <end position="88"/>
    </location>
</feature>
<dbReference type="InterPro" id="IPR011009">
    <property type="entry name" value="Kinase-like_dom_sf"/>
</dbReference>
<dbReference type="GO" id="GO:0016477">
    <property type="term" value="P:cell migration"/>
    <property type="evidence" value="ECO:0007669"/>
    <property type="project" value="TreeGrafter"/>
</dbReference>
<dbReference type="GO" id="GO:0005886">
    <property type="term" value="C:plasma membrane"/>
    <property type="evidence" value="ECO:0007669"/>
    <property type="project" value="TreeGrafter"/>
</dbReference>
<dbReference type="InterPro" id="IPR000403">
    <property type="entry name" value="PI3/4_kinase_cat_dom"/>
</dbReference>
<evidence type="ECO:0000259" key="4">
    <source>
        <dbReference type="PROSITE" id="PS51545"/>
    </source>
</evidence>
<sequence>MDTYVRDKAVSWIADMYDSDLSKYLLQLIQCLKYENHYNSRLQAFLIKRVLRNPYQIGHYLFWALKSEFHGLKHCERFGVIMEEYHPNTIKPTLECEKIIVDRCRFMDSAKVPLWLELKNSDPFAKAITVLFKSGDDLRQDMLTIQILEIMLQHKIDLHLKPYRVLSTGVNANNESVGMLEIVLPSVTVKDINKTYGTFAKESIDMYIVKHNPGTDDLIKARENFTCSCAGYCVATGVLGIGDRHPSNVLVTDRGHFFYINFGHFLVPLLFNPAMKYYIDQASKYDNFLDCVAEAFLVLRQESRLLLVLFTLTVPASMLELMHEKDIDYFKNMLLLDSDRDGATEGIHAFVAAGRRDVRRLFDHWFHQQDVEIIVKKKQQNDKINYNWAKKQNTLEASVKYLQLNVFDFTPSLLAPHNHYFSIVR</sequence>
<keyword evidence="2 5" id="KW-0418">Kinase</keyword>
<dbReference type="PROSITE" id="PS51545">
    <property type="entry name" value="PIK_HELICAL"/>
    <property type="match status" value="1"/>
</dbReference>
<dbReference type="InterPro" id="IPR015433">
    <property type="entry name" value="PI3/4_kinase"/>
</dbReference>
<evidence type="ECO:0000313" key="5">
    <source>
        <dbReference type="EMBL" id="ETO06145.1"/>
    </source>
</evidence>
<dbReference type="Pfam" id="PF00613">
    <property type="entry name" value="PI3Ka"/>
    <property type="match status" value="1"/>
</dbReference>
<dbReference type="InterPro" id="IPR042236">
    <property type="entry name" value="PI3K_accessory_sf"/>
</dbReference>
<dbReference type="InterPro" id="IPR036940">
    <property type="entry name" value="PI3/4_kinase_cat_sf"/>
</dbReference>
<evidence type="ECO:0000256" key="2">
    <source>
        <dbReference type="ARBA" id="ARBA00022777"/>
    </source>
</evidence>
<dbReference type="PANTHER" id="PTHR10048:SF14">
    <property type="entry name" value="LD28067P"/>
    <property type="match status" value="1"/>
</dbReference>
<dbReference type="Pfam" id="PF00454">
    <property type="entry name" value="PI3_PI4_kinase"/>
    <property type="match status" value="1"/>
</dbReference>
<dbReference type="SMART" id="SM00146">
    <property type="entry name" value="PI3Kc"/>
    <property type="match status" value="1"/>
</dbReference>
<organism evidence="5 6">
    <name type="scientific">Reticulomyxa filosa</name>
    <dbReference type="NCBI Taxonomy" id="46433"/>
    <lineage>
        <taxon>Eukaryota</taxon>
        <taxon>Sar</taxon>
        <taxon>Rhizaria</taxon>
        <taxon>Retaria</taxon>
        <taxon>Foraminifera</taxon>
        <taxon>Monothalamids</taxon>
        <taxon>Reticulomyxidae</taxon>
        <taxon>Reticulomyxa</taxon>
    </lineage>
</organism>
<dbReference type="PROSITE" id="PS00915">
    <property type="entry name" value="PI3_4_KINASE_1"/>
    <property type="match status" value="1"/>
</dbReference>
<dbReference type="GO" id="GO:0005942">
    <property type="term" value="C:phosphatidylinositol 3-kinase complex"/>
    <property type="evidence" value="ECO:0007669"/>
    <property type="project" value="TreeGrafter"/>
</dbReference>
<comment type="caution">
    <text evidence="5">The sequence shown here is derived from an EMBL/GenBank/DDBJ whole genome shotgun (WGS) entry which is preliminary data.</text>
</comment>
<dbReference type="InterPro" id="IPR018936">
    <property type="entry name" value="PI3/4_kinase_CS"/>
</dbReference>
<dbReference type="PANTHER" id="PTHR10048">
    <property type="entry name" value="PHOSPHATIDYLINOSITOL KINASE"/>
    <property type="match status" value="1"/>
</dbReference>
<feature type="domain" description="PI3K/PI4K catalytic" evidence="3">
    <location>
        <begin position="100"/>
        <end position="359"/>
    </location>
</feature>
<accession>X6LZI2</accession>
<dbReference type="GO" id="GO:0005737">
    <property type="term" value="C:cytoplasm"/>
    <property type="evidence" value="ECO:0007669"/>
    <property type="project" value="TreeGrafter"/>
</dbReference>
<dbReference type="SUPFAM" id="SSF56112">
    <property type="entry name" value="Protein kinase-like (PK-like)"/>
    <property type="match status" value="1"/>
</dbReference>
<dbReference type="PROSITE" id="PS50290">
    <property type="entry name" value="PI3_4_KINASE_3"/>
    <property type="match status" value="1"/>
</dbReference>
<evidence type="ECO:0000259" key="3">
    <source>
        <dbReference type="PROSITE" id="PS50290"/>
    </source>
</evidence>
<dbReference type="InterPro" id="IPR016024">
    <property type="entry name" value="ARM-type_fold"/>
</dbReference>
<dbReference type="EMBL" id="ASPP01027440">
    <property type="protein sequence ID" value="ETO06145.1"/>
    <property type="molecule type" value="Genomic_DNA"/>
</dbReference>
<evidence type="ECO:0000256" key="1">
    <source>
        <dbReference type="ARBA" id="ARBA00022679"/>
    </source>
</evidence>
<reference evidence="5 6" key="1">
    <citation type="journal article" date="2013" name="Curr. Biol.">
        <title>The Genome of the Foraminiferan Reticulomyxa filosa.</title>
        <authorList>
            <person name="Glockner G."/>
            <person name="Hulsmann N."/>
            <person name="Schleicher M."/>
            <person name="Noegel A.A."/>
            <person name="Eichinger L."/>
            <person name="Gallinger C."/>
            <person name="Pawlowski J."/>
            <person name="Sierra R."/>
            <person name="Euteneuer U."/>
            <person name="Pillet L."/>
            <person name="Moustafa A."/>
            <person name="Platzer M."/>
            <person name="Groth M."/>
            <person name="Szafranski K."/>
            <person name="Schliwa M."/>
        </authorList>
    </citation>
    <scope>NUCLEOTIDE SEQUENCE [LARGE SCALE GENOMIC DNA]</scope>
</reference>
<proteinExistence type="predicted"/>
<dbReference type="AlphaFoldDB" id="X6LZI2"/>
<dbReference type="GO" id="GO:0016303">
    <property type="term" value="F:1-phosphatidylinositol-3-kinase activity"/>
    <property type="evidence" value="ECO:0007669"/>
    <property type="project" value="TreeGrafter"/>
</dbReference>
<dbReference type="GO" id="GO:0035005">
    <property type="term" value="F:1-phosphatidylinositol-4-phosphate 3-kinase activity"/>
    <property type="evidence" value="ECO:0007669"/>
    <property type="project" value="TreeGrafter"/>
</dbReference>
<dbReference type="GO" id="GO:0048015">
    <property type="term" value="P:phosphatidylinositol-mediated signaling"/>
    <property type="evidence" value="ECO:0007669"/>
    <property type="project" value="TreeGrafter"/>
</dbReference>
<name>X6LZI2_RETFI</name>
<dbReference type="SUPFAM" id="SSF48371">
    <property type="entry name" value="ARM repeat"/>
    <property type="match status" value="1"/>
</dbReference>
<keyword evidence="1" id="KW-0808">Transferase</keyword>
<evidence type="ECO:0000313" key="6">
    <source>
        <dbReference type="Proteomes" id="UP000023152"/>
    </source>
</evidence>
<dbReference type="OrthoDB" id="67688at2759"/>
<dbReference type="Gene3D" id="1.10.1070.11">
    <property type="entry name" value="Phosphatidylinositol 3-/4-kinase, catalytic domain"/>
    <property type="match status" value="1"/>
</dbReference>
<dbReference type="Gene3D" id="1.25.40.70">
    <property type="entry name" value="Phosphatidylinositol 3-kinase, accessory domain (PIK)"/>
    <property type="match status" value="1"/>
</dbReference>
<dbReference type="InterPro" id="IPR001263">
    <property type="entry name" value="PI3K_accessory_dom"/>
</dbReference>
<gene>
    <name evidence="5" type="ORF">RFI_31250</name>
</gene>
<dbReference type="Proteomes" id="UP000023152">
    <property type="component" value="Unassembled WGS sequence"/>
</dbReference>